<feature type="transmembrane region" description="Helical" evidence="1">
    <location>
        <begin position="46"/>
        <end position="64"/>
    </location>
</feature>
<gene>
    <name evidence="2" type="primary">nad6</name>
</gene>
<name>A0A386PWM8_9PLAT</name>
<keyword evidence="1" id="KW-0812">Transmembrane</keyword>
<keyword evidence="1" id="KW-0472">Membrane</keyword>
<keyword evidence="2" id="KW-0496">Mitochondrion</keyword>
<organism evidence="2">
    <name type="scientific">Eudiplozoon sp. DZ-2018</name>
    <dbReference type="NCBI Taxonomy" id="2340794"/>
    <lineage>
        <taxon>Eukaryota</taxon>
        <taxon>Metazoa</taxon>
        <taxon>Spiralia</taxon>
        <taxon>Lophotrochozoa</taxon>
        <taxon>Platyhelminthes</taxon>
        <taxon>Monogenea</taxon>
        <taxon>Polyopisthocotylea</taxon>
        <taxon>Mazocraeidea</taxon>
        <taxon>Diplozoidae</taxon>
        <taxon>Eudiplozoon</taxon>
    </lineage>
</organism>
<accession>A0A386PWM8</accession>
<proteinExistence type="predicted"/>
<feature type="transmembrane region" description="Helical" evidence="1">
    <location>
        <begin position="124"/>
        <end position="144"/>
    </location>
</feature>
<evidence type="ECO:0000313" key="2">
    <source>
        <dbReference type="EMBL" id="AYE40110.1"/>
    </source>
</evidence>
<geneLocation type="mitochondrion" evidence="2"/>
<sequence>MLGGLFFSYFFLLVLFSFVQNPILCSLILMVNTIILGWIVYSKVSCWLSVILLLVYLGGVYVVNKFVSSYVQNDNEEDLKVWNNLFWFFFIICFLKFFSAFCIYSFCAKSTFWSEGIILHDYCYFYLFLCFFLLFIFYLVSFVFCCRRSG</sequence>
<reference evidence="2" key="1">
    <citation type="journal article" date="2018" name="BMC Evol. Biol.">
        <title>Three new Diplozoidae mitogenomes expose unusual compositional biases within the Monogenea class: implications for phylogenetic studies.</title>
        <authorList>
            <person name="Zhang D."/>
            <person name="Zou H."/>
            <person name="Wu S.G."/>
            <person name="Li M."/>
            <person name="Jakovlic I."/>
            <person name="Zhang J."/>
            <person name="Chen R."/>
            <person name="Li W.X."/>
            <person name="Wang G.T."/>
        </authorList>
    </citation>
    <scope>NUCLEOTIDE SEQUENCE</scope>
</reference>
<feature type="transmembrane region" description="Helical" evidence="1">
    <location>
        <begin position="84"/>
        <end position="104"/>
    </location>
</feature>
<keyword evidence="1" id="KW-1133">Transmembrane helix</keyword>
<evidence type="ECO:0000256" key="1">
    <source>
        <dbReference type="SAM" id="Phobius"/>
    </source>
</evidence>
<protein>
    <submittedName>
        <fullName evidence="2">NADH dehydrogenase subunit 6</fullName>
    </submittedName>
</protein>
<feature type="transmembrane region" description="Helical" evidence="1">
    <location>
        <begin position="6"/>
        <end position="39"/>
    </location>
</feature>
<dbReference type="EMBL" id="MG458328">
    <property type="protein sequence ID" value="AYE40110.1"/>
    <property type="molecule type" value="Genomic_DNA"/>
</dbReference>
<dbReference type="AlphaFoldDB" id="A0A386PWM8"/>